<dbReference type="KEGG" id="hazt:108666220"/>
<dbReference type="OrthoDB" id="10657810at2759"/>
<name>A0A8B7N3Y2_HYAAZ</name>
<keyword evidence="2" id="KW-1185">Reference proteome</keyword>
<gene>
    <name evidence="3" type="primary">LOC108666220</name>
</gene>
<evidence type="ECO:0000256" key="1">
    <source>
        <dbReference type="SAM" id="MobiDB-lite"/>
    </source>
</evidence>
<dbReference type="Proteomes" id="UP000694843">
    <property type="component" value="Unplaced"/>
</dbReference>
<feature type="compositionally biased region" description="Polar residues" evidence="1">
    <location>
        <begin position="418"/>
        <end position="427"/>
    </location>
</feature>
<protein>
    <submittedName>
        <fullName evidence="3">Uncharacterized protein LOC108666220</fullName>
    </submittedName>
</protein>
<dbReference type="RefSeq" id="XP_018008546.1">
    <property type="nucleotide sequence ID" value="XM_018153057.2"/>
</dbReference>
<organism evidence="2 3">
    <name type="scientific">Hyalella azteca</name>
    <name type="common">Amphipod</name>
    <dbReference type="NCBI Taxonomy" id="294128"/>
    <lineage>
        <taxon>Eukaryota</taxon>
        <taxon>Metazoa</taxon>
        <taxon>Ecdysozoa</taxon>
        <taxon>Arthropoda</taxon>
        <taxon>Crustacea</taxon>
        <taxon>Multicrustacea</taxon>
        <taxon>Malacostraca</taxon>
        <taxon>Eumalacostraca</taxon>
        <taxon>Peracarida</taxon>
        <taxon>Amphipoda</taxon>
        <taxon>Senticaudata</taxon>
        <taxon>Talitrida</taxon>
        <taxon>Talitroidea</taxon>
        <taxon>Hyalellidae</taxon>
        <taxon>Hyalella</taxon>
    </lineage>
</organism>
<evidence type="ECO:0000313" key="3">
    <source>
        <dbReference type="RefSeq" id="XP_018008546.1"/>
    </source>
</evidence>
<proteinExistence type="predicted"/>
<evidence type="ECO:0000313" key="2">
    <source>
        <dbReference type="Proteomes" id="UP000694843"/>
    </source>
</evidence>
<dbReference type="AlphaFoldDB" id="A0A8B7N3Y2"/>
<dbReference type="GeneID" id="108666220"/>
<feature type="region of interest" description="Disordered" evidence="1">
    <location>
        <begin position="404"/>
        <end position="427"/>
    </location>
</feature>
<reference evidence="3" key="1">
    <citation type="submission" date="2025-08" db="UniProtKB">
        <authorList>
            <consortium name="RefSeq"/>
        </authorList>
    </citation>
    <scope>IDENTIFICATION</scope>
    <source>
        <tissue evidence="3">Whole organism</tissue>
    </source>
</reference>
<accession>A0A8B7N3Y2</accession>
<sequence>MTSYLNHPVLNEMLATKCCSETSIGRSFRLYMSLCEDYRVQYVDWRADEDLGIIYILTSNKKPIKPVSHVHRQDEASLAENIEKKILPISPVHESDYEFVKETGGDVGAKCPILGNNDDETKLEPCTSDQKYGAVRDRTLSDLRTHEDYTEKRTNDAEALNNLLPSENSFELTGIHSVSAVAFGHRPTDAIDETSAKLEPRQTEVACRNLSISEDSDTIKCVQEVADENVEVVCFPMDGAYRLSANTMTKFQEMVNKFYPHAKISLVPIEHWLVLGNYAASNIVDDSCDSILPPTKRRRRFIPKSVLKSNTSTDQASGSSNVVCFPEAYQTESMKQCQHKTDNCSTAGSLDRPEAVESQVPGLVCYPEAYFLARCSSSKEALQEGGENMDCTEDRSLDQAADVRKNTTPQIDQLAAGWSSNATESWD</sequence>